<evidence type="ECO:0008006" key="5">
    <source>
        <dbReference type="Google" id="ProtNLM"/>
    </source>
</evidence>
<dbReference type="EMBL" id="QEAM01000020">
    <property type="protein sequence ID" value="TPX50277.1"/>
    <property type="molecule type" value="Genomic_DNA"/>
</dbReference>
<dbReference type="VEuPathDB" id="FungiDB:SeMB42_g01403"/>
<organism evidence="3 4">
    <name type="scientific">Synchytrium endobioticum</name>
    <dbReference type="NCBI Taxonomy" id="286115"/>
    <lineage>
        <taxon>Eukaryota</taxon>
        <taxon>Fungi</taxon>
        <taxon>Fungi incertae sedis</taxon>
        <taxon>Chytridiomycota</taxon>
        <taxon>Chytridiomycota incertae sedis</taxon>
        <taxon>Chytridiomycetes</taxon>
        <taxon>Synchytriales</taxon>
        <taxon>Synchytriaceae</taxon>
        <taxon>Synchytrium</taxon>
    </lineage>
</organism>
<sequence length="483" mass="53664">MSTTRSTSKSKKQSVSTPVVPEKTSKPLDERHGMDNDVVIKHWMADENRIKDAKEDPKKKKKHKKKRSTSQDGGVAENGNSDNVDKDVVAPIRVDDTTKKKTSTTKKEVYAAAEKADKSGSTTCGHGGSKENGEVIANGAPSKAEVVNSKKTRATSKSASGGESVVVESNPSEKPKPVSEPAPHIQRQSQAEIGEAEYWKRAYHEVKAKCEALEARKIPDVCPSLEECRKTTEMAVVLEQTIARLKEEKRQLLEKLEREVEKRKALEAKLANSSNSTTKRVEKVAEPCIANTPLPVTGVALLASAEVDALRKELEEARAKAARANQFEAELSSLQSKMTKLEPLEQQLAAAEQKIASMSADNGKRDQNDRYLLTLERMTRLYESFTGITIQSIEEARVERDDGSGEMVTMLIHKVRQKGNRGVLNYLFMTELEANPNSVATYTPLNASHIEGLPTFLKREIELDAPHMQNFFWRVSDWLQRPT</sequence>
<feature type="compositionally biased region" description="Low complexity" evidence="2">
    <location>
        <begin position="1"/>
        <end position="20"/>
    </location>
</feature>
<dbReference type="OrthoDB" id="2431049at2759"/>
<feature type="compositionally biased region" description="Low complexity" evidence="2">
    <location>
        <begin position="155"/>
        <end position="170"/>
    </location>
</feature>
<dbReference type="InterPro" id="IPR038608">
    <property type="entry name" value="Csm1/Pcs1_C_sf"/>
</dbReference>
<dbReference type="CDD" id="cd23787">
    <property type="entry name" value="RWD_CSM1"/>
    <property type="match status" value="1"/>
</dbReference>
<comment type="caution">
    <text evidence="3">The sequence shown here is derived from an EMBL/GenBank/DDBJ whole genome shotgun (WGS) entry which is preliminary data.</text>
</comment>
<reference evidence="3 4" key="1">
    <citation type="journal article" date="2019" name="Sci. Rep.">
        <title>Comparative genomics of chytrid fungi reveal insights into the obligate biotrophic and pathogenic lifestyle of Synchytrium endobioticum.</title>
        <authorList>
            <person name="van de Vossenberg B.T.L.H."/>
            <person name="Warris S."/>
            <person name="Nguyen H.D.T."/>
            <person name="van Gent-Pelzer M.P.E."/>
            <person name="Joly D.L."/>
            <person name="van de Geest H.C."/>
            <person name="Bonants P.J.M."/>
            <person name="Smith D.S."/>
            <person name="Levesque C.A."/>
            <person name="van der Lee T.A.J."/>
        </authorList>
    </citation>
    <scope>NUCLEOTIDE SEQUENCE [LARGE SCALE GENOMIC DNA]</scope>
    <source>
        <strain evidence="3 4">LEV6574</strain>
    </source>
</reference>
<dbReference type="Proteomes" id="UP000320475">
    <property type="component" value="Unassembled WGS sequence"/>
</dbReference>
<keyword evidence="1" id="KW-0175">Coiled coil</keyword>
<feature type="compositionally biased region" description="Basic and acidic residues" evidence="2">
    <location>
        <begin position="83"/>
        <end position="118"/>
    </location>
</feature>
<name>A0A507DGA9_9FUNG</name>
<feature type="region of interest" description="Disordered" evidence="2">
    <location>
        <begin position="1"/>
        <end position="191"/>
    </location>
</feature>
<feature type="coiled-coil region" evidence="1">
    <location>
        <begin position="300"/>
        <end position="361"/>
    </location>
</feature>
<dbReference type="Gene3D" id="3.90.1150.80">
    <property type="match status" value="1"/>
</dbReference>
<dbReference type="AlphaFoldDB" id="A0A507DGA9"/>
<proteinExistence type="predicted"/>
<protein>
    <recommendedName>
        <fullName evidence="5">Monopolin complex subunit Csm1/Pcs1 C-terminal domain-containing protein</fullName>
    </recommendedName>
</protein>
<feature type="compositionally biased region" description="Basic residues" evidence="2">
    <location>
        <begin position="59"/>
        <end position="68"/>
    </location>
</feature>
<gene>
    <name evidence="3" type="ORF">SeLEV6574_g01016</name>
</gene>
<feature type="coiled-coil region" evidence="1">
    <location>
        <begin position="228"/>
        <end position="276"/>
    </location>
</feature>
<accession>A0A507DGA9</accession>
<evidence type="ECO:0000256" key="1">
    <source>
        <dbReference type="SAM" id="Coils"/>
    </source>
</evidence>
<evidence type="ECO:0000256" key="2">
    <source>
        <dbReference type="SAM" id="MobiDB-lite"/>
    </source>
</evidence>
<feature type="compositionally biased region" description="Basic and acidic residues" evidence="2">
    <location>
        <begin position="23"/>
        <end position="58"/>
    </location>
</feature>
<evidence type="ECO:0000313" key="4">
    <source>
        <dbReference type="Proteomes" id="UP000320475"/>
    </source>
</evidence>
<evidence type="ECO:0000313" key="3">
    <source>
        <dbReference type="EMBL" id="TPX50277.1"/>
    </source>
</evidence>